<dbReference type="GO" id="GO:0007015">
    <property type="term" value="P:actin filament organization"/>
    <property type="evidence" value="ECO:0007669"/>
    <property type="project" value="TreeGrafter"/>
</dbReference>
<dbReference type="GO" id="GO:0030425">
    <property type="term" value="C:dendrite"/>
    <property type="evidence" value="ECO:0007669"/>
    <property type="project" value="TreeGrafter"/>
</dbReference>
<dbReference type="GO" id="GO:0015629">
    <property type="term" value="C:actin cytoskeleton"/>
    <property type="evidence" value="ECO:0007669"/>
    <property type="project" value="TreeGrafter"/>
</dbReference>
<keyword evidence="5" id="KW-1185">Reference proteome</keyword>
<evidence type="ECO:0000313" key="5">
    <source>
        <dbReference type="Proteomes" id="UP000298663"/>
    </source>
</evidence>
<dbReference type="Proteomes" id="UP000298663">
    <property type="component" value="Unassembled WGS sequence"/>
</dbReference>
<evidence type="ECO:0000256" key="3">
    <source>
        <dbReference type="SAM" id="Coils"/>
    </source>
</evidence>
<evidence type="ECO:0000256" key="1">
    <source>
        <dbReference type="ARBA" id="ARBA00022553"/>
    </source>
</evidence>
<reference evidence="4 5" key="2">
    <citation type="journal article" date="2019" name="G3 (Bethesda)">
        <title>Hybrid Assembly of the Genome of the Entomopathogenic Nematode Steinernema carpocapsae Identifies the X-Chromosome.</title>
        <authorList>
            <person name="Serra L."/>
            <person name="Macchietto M."/>
            <person name="Macias-Munoz A."/>
            <person name="McGill C.J."/>
            <person name="Rodriguez I.M."/>
            <person name="Rodriguez B."/>
            <person name="Murad R."/>
            <person name="Mortazavi A."/>
        </authorList>
    </citation>
    <scope>NUCLEOTIDE SEQUENCE [LARGE SCALE GENOMIC DNA]</scope>
    <source>
        <strain evidence="4 5">ALL</strain>
    </source>
</reference>
<dbReference type="PANTHER" id="PTHR16154">
    <property type="entry name" value="NEURABIN"/>
    <property type="match status" value="1"/>
</dbReference>
<dbReference type="GO" id="GO:0051015">
    <property type="term" value="F:actin filament binding"/>
    <property type="evidence" value="ECO:0007669"/>
    <property type="project" value="TreeGrafter"/>
</dbReference>
<dbReference type="GO" id="GO:0005737">
    <property type="term" value="C:cytoplasm"/>
    <property type="evidence" value="ECO:0007669"/>
    <property type="project" value="TreeGrafter"/>
</dbReference>
<reference evidence="4 5" key="1">
    <citation type="journal article" date="2015" name="Genome Biol.">
        <title>Comparative genomics of Steinernema reveals deeply conserved gene regulatory networks.</title>
        <authorList>
            <person name="Dillman A.R."/>
            <person name="Macchietto M."/>
            <person name="Porter C.F."/>
            <person name="Rogers A."/>
            <person name="Williams B."/>
            <person name="Antoshechkin I."/>
            <person name="Lee M.M."/>
            <person name="Goodwin Z."/>
            <person name="Lu X."/>
            <person name="Lewis E.E."/>
            <person name="Goodrich-Blair H."/>
            <person name="Stock S.P."/>
            <person name="Adams B.J."/>
            <person name="Sternberg P.W."/>
            <person name="Mortazavi A."/>
        </authorList>
    </citation>
    <scope>NUCLEOTIDE SEQUENCE [LARGE SCALE GENOMIC DNA]</scope>
    <source>
        <strain evidence="4 5">ALL</strain>
    </source>
</reference>
<organism evidence="4 5">
    <name type="scientific">Steinernema carpocapsae</name>
    <name type="common">Entomopathogenic nematode</name>
    <dbReference type="NCBI Taxonomy" id="34508"/>
    <lineage>
        <taxon>Eukaryota</taxon>
        <taxon>Metazoa</taxon>
        <taxon>Ecdysozoa</taxon>
        <taxon>Nematoda</taxon>
        <taxon>Chromadorea</taxon>
        <taxon>Rhabditida</taxon>
        <taxon>Tylenchina</taxon>
        <taxon>Panagrolaimomorpha</taxon>
        <taxon>Strongyloidoidea</taxon>
        <taxon>Steinernematidae</taxon>
        <taxon>Steinernema</taxon>
    </lineage>
</organism>
<dbReference type="GO" id="GO:0019722">
    <property type="term" value="P:calcium-mediated signaling"/>
    <property type="evidence" value="ECO:0007669"/>
    <property type="project" value="TreeGrafter"/>
</dbReference>
<feature type="coiled-coil region" evidence="3">
    <location>
        <begin position="17"/>
        <end position="105"/>
    </location>
</feature>
<proteinExistence type="predicted"/>
<evidence type="ECO:0000313" key="4">
    <source>
        <dbReference type="EMBL" id="TKR96928.1"/>
    </source>
</evidence>
<dbReference type="EMBL" id="AZBU02000002">
    <property type="protein sequence ID" value="TKR96928.1"/>
    <property type="molecule type" value="Genomic_DNA"/>
</dbReference>
<comment type="caution">
    <text evidence="4">The sequence shown here is derived from an EMBL/GenBank/DDBJ whole genome shotgun (WGS) entry which is preliminary data.</text>
</comment>
<gene>
    <name evidence="4" type="ORF">L596_010875</name>
</gene>
<name>A0A4U5PJV0_STECR</name>
<keyword evidence="2 3" id="KW-0175">Coiled coil</keyword>
<dbReference type="GO" id="GO:0014069">
    <property type="term" value="C:postsynaptic density"/>
    <property type="evidence" value="ECO:0007669"/>
    <property type="project" value="TreeGrafter"/>
</dbReference>
<dbReference type="InterPro" id="IPR043446">
    <property type="entry name" value="Neurabin-like"/>
</dbReference>
<accession>A0A4U5PJV0</accession>
<keyword evidence="1" id="KW-0597">Phosphoprotein</keyword>
<evidence type="ECO:0000256" key="2">
    <source>
        <dbReference type="ARBA" id="ARBA00023054"/>
    </source>
</evidence>
<dbReference type="GO" id="GO:0031175">
    <property type="term" value="P:neuron projection development"/>
    <property type="evidence" value="ECO:0007669"/>
    <property type="project" value="TreeGrafter"/>
</dbReference>
<protein>
    <submittedName>
        <fullName evidence="4">Uncharacterized protein</fullName>
    </submittedName>
</protein>
<sequence>MELDDSQKKADQMHNILESSRSEYRMLQDKFEEANNIINELRAREKENCNREEAHTLALNQKDIEYNNVISALRDKIKDLEDQLVENAKRRSSVVEGELQDLREQLAART</sequence>
<dbReference type="PANTHER" id="PTHR16154:SF6">
    <property type="entry name" value="SPINOPHILIN, ISOFORM J"/>
    <property type="match status" value="1"/>
</dbReference>
<dbReference type="AlphaFoldDB" id="A0A4U5PJV0"/>